<organism evidence="7 8">
    <name type="scientific">Besnoitia besnoiti</name>
    <name type="common">Apicomplexan protozoan</name>
    <dbReference type="NCBI Taxonomy" id="94643"/>
    <lineage>
        <taxon>Eukaryota</taxon>
        <taxon>Sar</taxon>
        <taxon>Alveolata</taxon>
        <taxon>Apicomplexa</taxon>
        <taxon>Conoidasida</taxon>
        <taxon>Coccidia</taxon>
        <taxon>Eucoccidiorida</taxon>
        <taxon>Eimeriorina</taxon>
        <taxon>Sarcocystidae</taxon>
        <taxon>Besnoitia</taxon>
    </lineage>
</organism>
<dbReference type="GO" id="GO:0005737">
    <property type="term" value="C:cytoplasm"/>
    <property type="evidence" value="ECO:0007669"/>
    <property type="project" value="UniProtKB-SubCell"/>
</dbReference>
<proteinExistence type="predicted"/>
<dbReference type="PROSITE" id="PS51450">
    <property type="entry name" value="LRR"/>
    <property type="match status" value="1"/>
</dbReference>
<dbReference type="PANTHER" id="PTHR46545:SF1">
    <property type="entry name" value="LEUCINE-RICH REPEAT-CONTAINING PROTEIN 51"/>
    <property type="match status" value="1"/>
</dbReference>
<evidence type="ECO:0000313" key="7">
    <source>
        <dbReference type="EMBL" id="PFH38023.1"/>
    </source>
</evidence>
<dbReference type="VEuPathDB" id="ToxoDB:BESB_003640"/>
<keyword evidence="4" id="KW-0433">Leucine-rich repeat</keyword>
<evidence type="ECO:0000256" key="1">
    <source>
        <dbReference type="ARBA" id="ARBA00004496"/>
    </source>
</evidence>
<feature type="compositionally biased region" description="Polar residues" evidence="6">
    <location>
        <begin position="47"/>
        <end position="66"/>
    </location>
</feature>
<comment type="caution">
    <text evidence="7">The sequence shown here is derived from an EMBL/GenBank/DDBJ whole genome shotgun (WGS) entry which is preliminary data.</text>
</comment>
<dbReference type="OrthoDB" id="676979at2759"/>
<evidence type="ECO:0000256" key="4">
    <source>
        <dbReference type="ARBA" id="ARBA00022614"/>
    </source>
</evidence>
<keyword evidence="8" id="KW-1185">Reference proteome</keyword>
<dbReference type="STRING" id="94643.A0A2A9MPM0"/>
<dbReference type="AlphaFoldDB" id="A0A2A9MPM0"/>
<gene>
    <name evidence="7" type="ORF">BESB_003640</name>
</gene>
<reference evidence="7 8" key="1">
    <citation type="submission" date="2017-09" db="EMBL/GenBank/DDBJ databases">
        <title>Genome sequencing of Besnoitia besnoiti strain Bb-Ger1.</title>
        <authorList>
            <person name="Schares G."/>
            <person name="Venepally P."/>
            <person name="Lorenzi H.A."/>
        </authorList>
    </citation>
    <scope>NUCLEOTIDE SEQUENCE [LARGE SCALE GENOMIC DNA]</scope>
    <source>
        <strain evidence="7 8">Bb-Ger1</strain>
    </source>
</reference>
<keyword evidence="3" id="KW-0963">Cytoplasm</keyword>
<protein>
    <recommendedName>
        <fullName evidence="2">Leucine-rich repeat-containing protein 51</fullName>
    </recommendedName>
</protein>
<dbReference type="SUPFAM" id="SSF52058">
    <property type="entry name" value="L domain-like"/>
    <property type="match status" value="1"/>
</dbReference>
<evidence type="ECO:0000256" key="6">
    <source>
        <dbReference type="SAM" id="MobiDB-lite"/>
    </source>
</evidence>
<evidence type="ECO:0000256" key="2">
    <source>
        <dbReference type="ARBA" id="ARBA00014223"/>
    </source>
</evidence>
<evidence type="ECO:0000256" key="5">
    <source>
        <dbReference type="ARBA" id="ARBA00022737"/>
    </source>
</evidence>
<dbReference type="GeneID" id="40305427"/>
<dbReference type="PANTHER" id="PTHR46545">
    <property type="entry name" value="LEUCINE-RICH REPEAT-CONTAINING PROTEIN 51"/>
    <property type="match status" value="1"/>
</dbReference>
<comment type="subcellular location">
    <subcellularLocation>
        <location evidence="1">Cytoplasm</location>
    </subcellularLocation>
</comment>
<dbReference type="Gene3D" id="3.80.10.10">
    <property type="entry name" value="Ribonuclease Inhibitor"/>
    <property type="match status" value="1"/>
</dbReference>
<accession>A0A2A9MPM0</accession>
<dbReference type="KEGG" id="bbes:BESB_003640"/>
<evidence type="ECO:0000313" key="8">
    <source>
        <dbReference type="Proteomes" id="UP000224006"/>
    </source>
</evidence>
<evidence type="ECO:0000256" key="3">
    <source>
        <dbReference type="ARBA" id="ARBA00022490"/>
    </source>
</evidence>
<name>A0A2A9MPM0_BESBE</name>
<feature type="region of interest" description="Disordered" evidence="6">
    <location>
        <begin position="33"/>
        <end position="72"/>
    </location>
</feature>
<dbReference type="Pfam" id="PF14580">
    <property type="entry name" value="LRR_9"/>
    <property type="match status" value="1"/>
</dbReference>
<dbReference type="Proteomes" id="UP000224006">
    <property type="component" value="Chromosome I"/>
</dbReference>
<sequence length="359" mass="39770">MQNPSVTNCRRSPSHHDYIVPSAPIDLSFRNYKSPTDILPEHATTAGKGNSPCSSSEQATRKTSPPSGFPPQPARPTFIIALAFNNGEWPSCALAGSPENISRKKNEPQFRVTFSEAETSLGGQCLTQSTPLVSASDPRSLWAHAFSEPQSSQHYFSSCLPHPSGFRSSVCLSRHSSTVSLCTQPKNGFEGTVLDLHSPGKIHVKLTVTAVRLCNNQMTSLEELVPALCRIMPTPKSNLQWLDLAFNQLVAVHPVLQQLSELRTLYLHCNLIANYTCLLPLKGMPKLRTLTLMGNPVEVEDYSKYRIAILAALPRLKSLDHTAVSDDEVAAAEHFRHHQALKRQKGINDKRSEEWYSMY</sequence>
<dbReference type="EMBL" id="NWUJ01000001">
    <property type="protein sequence ID" value="PFH38023.1"/>
    <property type="molecule type" value="Genomic_DNA"/>
</dbReference>
<dbReference type="InterPro" id="IPR032675">
    <property type="entry name" value="LRR_dom_sf"/>
</dbReference>
<keyword evidence="5" id="KW-0677">Repeat</keyword>
<dbReference type="RefSeq" id="XP_029222032.1">
    <property type="nucleotide sequence ID" value="XM_029359119.1"/>
</dbReference>
<dbReference type="InterPro" id="IPR001611">
    <property type="entry name" value="Leu-rich_rpt"/>
</dbReference>